<reference evidence="9 10" key="1">
    <citation type="submission" date="2020-08" db="EMBL/GenBank/DDBJ databases">
        <title>Genomic Encyclopedia of Type Strains, Phase IV (KMG-IV): sequencing the most valuable type-strain genomes for metagenomic binning, comparative biology and taxonomic classification.</title>
        <authorList>
            <person name="Goeker M."/>
        </authorList>
    </citation>
    <scope>NUCLEOTIDE SEQUENCE [LARGE SCALE GENOMIC DNA]</scope>
    <source>
        <strain evidence="9 10">DSM 26723</strain>
    </source>
</reference>
<feature type="signal peptide" evidence="7">
    <location>
        <begin position="1"/>
        <end position="24"/>
    </location>
</feature>
<dbReference type="RefSeq" id="WP_184330935.1">
    <property type="nucleotide sequence ID" value="NZ_JACHHZ010000002.1"/>
</dbReference>
<evidence type="ECO:0000313" key="10">
    <source>
        <dbReference type="Proteomes" id="UP000588068"/>
    </source>
</evidence>
<protein>
    <submittedName>
        <fullName evidence="9">Putative Zn-dependent protease</fullName>
    </submittedName>
</protein>
<evidence type="ECO:0000256" key="4">
    <source>
        <dbReference type="ARBA" id="ARBA00022801"/>
    </source>
</evidence>
<dbReference type="AlphaFoldDB" id="A0A841HL17"/>
<feature type="domain" description="Peptidase M48" evidence="8">
    <location>
        <begin position="67"/>
        <end position="253"/>
    </location>
</feature>
<evidence type="ECO:0000259" key="8">
    <source>
        <dbReference type="Pfam" id="PF01435"/>
    </source>
</evidence>
<comment type="cofactor">
    <cofactor evidence="1">
        <name>Zn(2+)</name>
        <dbReference type="ChEBI" id="CHEBI:29105"/>
    </cofactor>
</comment>
<keyword evidence="7" id="KW-0732">Signal</keyword>
<dbReference type="PANTHER" id="PTHR22726:SF24">
    <property type="entry name" value="M48 FAMILY METALLOPEPTIDASE"/>
    <property type="match status" value="1"/>
</dbReference>
<dbReference type="EMBL" id="JACHHZ010000002">
    <property type="protein sequence ID" value="MBB6092990.1"/>
    <property type="molecule type" value="Genomic_DNA"/>
</dbReference>
<accession>A0A841HL17</accession>
<keyword evidence="4" id="KW-0378">Hydrolase</keyword>
<dbReference type="Gene3D" id="3.30.2010.10">
    <property type="entry name" value="Metalloproteases ('zincins'), catalytic domain"/>
    <property type="match status" value="1"/>
</dbReference>
<evidence type="ECO:0000256" key="7">
    <source>
        <dbReference type="SAM" id="SignalP"/>
    </source>
</evidence>
<evidence type="ECO:0000256" key="5">
    <source>
        <dbReference type="ARBA" id="ARBA00022833"/>
    </source>
</evidence>
<keyword evidence="2 9" id="KW-0645">Protease</keyword>
<dbReference type="Pfam" id="PF01435">
    <property type="entry name" value="Peptidase_M48"/>
    <property type="match status" value="1"/>
</dbReference>
<dbReference type="InterPro" id="IPR001915">
    <property type="entry name" value="Peptidase_M48"/>
</dbReference>
<gene>
    <name evidence="9" type="ORF">HNQ60_001868</name>
</gene>
<name>A0A841HL17_9GAMM</name>
<evidence type="ECO:0000313" key="9">
    <source>
        <dbReference type="EMBL" id="MBB6092990.1"/>
    </source>
</evidence>
<evidence type="ECO:0000256" key="3">
    <source>
        <dbReference type="ARBA" id="ARBA00022723"/>
    </source>
</evidence>
<dbReference type="GO" id="GO:0046872">
    <property type="term" value="F:metal ion binding"/>
    <property type="evidence" value="ECO:0007669"/>
    <property type="project" value="UniProtKB-KW"/>
</dbReference>
<proteinExistence type="predicted"/>
<dbReference type="PROSITE" id="PS51257">
    <property type="entry name" value="PROKAR_LIPOPROTEIN"/>
    <property type="match status" value="1"/>
</dbReference>
<comment type="caution">
    <text evidence="9">The sequence shown here is derived from an EMBL/GenBank/DDBJ whole genome shotgun (WGS) entry which is preliminary data.</text>
</comment>
<dbReference type="GO" id="GO:0004222">
    <property type="term" value="F:metalloendopeptidase activity"/>
    <property type="evidence" value="ECO:0007669"/>
    <property type="project" value="InterPro"/>
</dbReference>
<organism evidence="9 10">
    <name type="scientific">Povalibacter uvarum</name>
    <dbReference type="NCBI Taxonomy" id="732238"/>
    <lineage>
        <taxon>Bacteria</taxon>
        <taxon>Pseudomonadati</taxon>
        <taxon>Pseudomonadota</taxon>
        <taxon>Gammaproteobacteria</taxon>
        <taxon>Steroidobacterales</taxon>
        <taxon>Steroidobacteraceae</taxon>
        <taxon>Povalibacter</taxon>
    </lineage>
</organism>
<evidence type="ECO:0000256" key="2">
    <source>
        <dbReference type="ARBA" id="ARBA00022670"/>
    </source>
</evidence>
<dbReference type="GO" id="GO:0051603">
    <property type="term" value="P:proteolysis involved in protein catabolic process"/>
    <property type="evidence" value="ECO:0007669"/>
    <property type="project" value="TreeGrafter"/>
</dbReference>
<dbReference type="PANTHER" id="PTHR22726">
    <property type="entry name" value="METALLOENDOPEPTIDASE OMA1"/>
    <property type="match status" value="1"/>
</dbReference>
<keyword evidence="6" id="KW-0482">Metalloprotease</keyword>
<dbReference type="GO" id="GO:0016020">
    <property type="term" value="C:membrane"/>
    <property type="evidence" value="ECO:0007669"/>
    <property type="project" value="TreeGrafter"/>
</dbReference>
<evidence type="ECO:0000256" key="1">
    <source>
        <dbReference type="ARBA" id="ARBA00001947"/>
    </source>
</evidence>
<keyword evidence="5" id="KW-0862">Zinc</keyword>
<dbReference type="InterPro" id="IPR051156">
    <property type="entry name" value="Mito/Outer_Membr_Metalloprot"/>
</dbReference>
<dbReference type="Proteomes" id="UP000588068">
    <property type="component" value="Unassembled WGS sequence"/>
</dbReference>
<feature type="chain" id="PRO_5032683477" evidence="7">
    <location>
        <begin position="25"/>
        <end position="491"/>
    </location>
</feature>
<evidence type="ECO:0000256" key="6">
    <source>
        <dbReference type="ARBA" id="ARBA00023049"/>
    </source>
</evidence>
<keyword evidence="3" id="KW-0479">Metal-binding</keyword>
<sequence>MSPSRLARAALFAVASVMTLGSCATNPVSGRPDLVFSSEESEVKKAAQVHPLMLQQFGGPYDDIRLQQYVNDVGQRVAKAGERPELKYTFTVLDSEEINAFTTGGGYVYITRGIMNYLNSEAELAAVLGHEVGHITARHPVKQQTQSTLSNIGAAAVGIFTGSGDIAGLASYAGAALIRGYGRDNELEADRLGAEYLQKTGLAPEHMIDVVRLLKNQEMFEMARAREENREPRIYHGVFSTHPDNDQRLREVVQSAEKLKGEGDKVDPGRERYLKMIEGLPVGTSRAQGVLKGNRFYHANFGFTVAFPSGWTVENQARRVMAVAPKKDSVLQMQTQAPPPNMGPKEFLSRLLSGSNAGQGEAIEVNGLQGYTAVVRSAKTDFGVVPARYVVIYYNNLAYIFAGASRGTGNVPTADALFMSTAKTFRRLKDNEFALAEPYKIRTVRVNSNISIEELAKNSPVKKYPAQQLRLLNDLYPDKEPKTGQLLKIVQ</sequence>
<keyword evidence="10" id="KW-1185">Reference proteome</keyword>